<dbReference type="EMBL" id="CM000145">
    <property type="protein sequence ID" value="EAZ42617.1"/>
    <property type="molecule type" value="Genomic_DNA"/>
</dbReference>
<proteinExistence type="inferred from homology"/>
<dbReference type="Proteomes" id="UP000007752">
    <property type="component" value="Chromosome 8"/>
</dbReference>
<gene>
    <name evidence="7" type="ORF">OsJ_27182</name>
</gene>
<evidence type="ECO:0000259" key="6">
    <source>
        <dbReference type="PROSITE" id="PS51471"/>
    </source>
</evidence>
<dbReference type="Pfam" id="PF03171">
    <property type="entry name" value="2OG-FeII_Oxy"/>
    <property type="match status" value="1"/>
</dbReference>
<dbReference type="InterPro" id="IPR027443">
    <property type="entry name" value="IPNS-like_sf"/>
</dbReference>
<evidence type="ECO:0000256" key="4">
    <source>
        <dbReference type="ARBA" id="ARBA00023004"/>
    </source>
</evidence>
<dbReference type="InterPro" id="IPR026992">
    <property type="entry name" value="DIOX_N"/>
</dbReference>
<evidence type="ECO:0000313" key="7">
    <source>
        <dbReference type="EMBL" id="EAZ42617.1"/>
    </source>
</evidence>
<sequence>MATVSGTDRLRDLHAFDDTKAGVKGLVDAGVTTIPYFFRHPPDPLPVASPSEAAAAIPLIDLAKADVDRDHVVSQVTAAAETVGFFQVVNHGVAGELMEAMLAAVRRFNEEPLEAKVPYYTRDVASKVRFSSNFDLFRSPAANWRDTLVIEMFPGAAVAGGDPAAVQGRVGGGLGLPAGYLGREAGCTDGLSVAANYYPACPEPEATMGATKHADPSFLTVLLQDTSGGLQALLDQPRRRWVDVPPVAGALVVNVGDFLQLVSNDRLRSVEHRVLPTGAAGPARVSVACFFRVEYASTRPYVPVVVGGGGARAAAVYRGTTAGEFLAHFNGKGLDGRSALDHFRIPAAASSPPPPL</sequence>
<evidence type="ECO:0000256" key="2">
    <source>
        <dbReference type="ARBA" id="ARBA00022723"/>
    </source>
</evidence>
<name>A3BSS8_ORYSJ</name>
<dbReference type="Pfam" id="PF14226">
    <property type="entry name" value="DIOX_N"/>
    <property type="match status" value="1"/>
</dbReference>
<accession>A3BSS8</accession>
<keyword evidence="4 5" id="KW-0408">Iron</keyword>
<keyword evidence="3 5" id="KW-0560">Oxidoreductase</keyword>
<reference evidence="7" key="2">
    <citation type="submission" date="2008-12" db="EMBL/GenBank/DDBJ databases">
        <title>Improved gene annotation of the rice (Oryza sativa) genomes.</title>
        <authorList>
            <person name="Wang J."/>
            <person name="Li R."/>
            <person name="Fan W."/>
            <person name="Huang Q."/>
            <person name="Zhang J."/>
            <person name="Zhou Y."/>
            <person name="Hu Y."/>
            <person name="Zi S."/>
            <person name="Li J."/>
            <person name="Ni P."/>
            <person name="Zheng H."/>
            <person name="Zhang Y."/>
            <person name="Zhao M."/>
            <person name="Hao Q."/>
            <person name="McDermott J."/>
            <person name="Samudrala R."/>
            <person name="Kristiansen K."/>
            <person name="Wong G.K.-S."/>
        </authorList>
    </citation>
    <scope>NUCLEOTIDE SEQUENCE</scope>
</reference>
<protein>
    <recommendedName>
        <fullName evidence="6">Fe2OG dioxygenase domain-containing protein</fullName>
    </recommendedName>
</protein>
<dbReference type="InterPro" id="IPR044861">
    <property type="entry name" value="IPNS-like_FE2OG_OXY"/>
</dbReference>
<comment type="similarity">
    <text evidence="1 5">Belongs to the iron/ascorbate-dependent oxidoreductase family.</text>
</comment>
<dbReference type="GO" id="GO:0051213">
    <property type="term" value="F:dioxygenase activity"/>
    <property type="evidence" value="ECO:0007669"/>
    <property type="project" value="UniProtKB-ARBA"/>
</dbReference>
<evidence type="ECO:0000256" key="1">
    <source>
        <dbReference type="ARBA" id="ARBA00008056"/>
    </source>
</evidence>
<keyword evidence="2 5" id="KW-0479">Metal-binding</keyword>
<organism evidence="7">
    <name type="scientific">Oryza sativa subsp. japonica</name>
    <name type="common">Rice</name>
    <dbReference type="NCBI Taxonomy" id="39947"/>
    <lineage>
        <taxon>Eukaryota</taxon>
        <taxon>Viridiplantae</taxon>
        <taxon>Streptophyta</taxon>
        <taxon>Embryophyta</taxon>
        <taxon>Tracheophyta</taxon>
        <taxon>Spermatophyta</taxon>
        <taxon>Magnoliopsida</taxon>
        <taxon>Liliopsida</taxon>
        <taxon>Poales</taxon>
        <taxon>Poaceae</taxon>
        <taxon>BOP clade</taxon>
        <taxon>Oryzoideae</taxon>
        <taxon>Oryzeae</taxon>
        <taxon>Oryzinae</taxon>
        <taxon>Oryza</taxon>
        <taxon>Oryza sativa</taxon>
    </lineage>
</organism>
<dbReference type="GO" id="GO:0046872">
    <property type="term" value="F:metal ion binding"/>
    <property type="evidence" value="ECO:0007669"/>
    <property type="project" value="UniProtKB-KW"/>
</dbReference>
<dbReference type="PANTHER" id="PTHR10209:SF887">
    <property type="entry name" value="OS03G0860600 PROTEIN"/>
    <property type="match status" value="1"/>
</dbReference>
<dbReference type="PROSITE" id="PS51471">
    <property type="entry name" value="FE2OG_OXY"/>
    <property type="match status" value="1"/>
</dbReference>
<dbReference type="PANTHER" id="PTHR10209">
    <property type="entry name" value="OXIDOREDUCTASE, 2OG-FE II OXYGENASE FAMILY PROTEIN"/>
    <property type="match status" value="1"/>
</dbReference>
<evidence type="ECO:0000256" key="3">
    <source>
        <dbReference type="ARBA" id="ARBA00023002"/>
    </source>
</evidence>
<dbReference type="AlphaFoldDB" id="A3BSS8"/>
<dbReference type="Gene3D" id="2.60.120.330">
    <property type="entry name" value="B-lactam Antibiotic, Isopenicillin N Synthase, Chain"/>
    <property type="match status" value="2"/>
</dbReference>
<evidence type="ECO:0000256" key="5">
    <source>
        <dbReference type="RuleBase" id="RU003682"/>
    </source>
</evidence>
<reference evidence="7" key="1">
    <citation type="journal article" date="2005" name="PLoS Biol.">
        <title>The genomes of Oryza sativa: a history of duplications.</title>
        <authorList>
            <person name="Yu J."/>
            <person name="Wang J."/>
            <person name="Lin W."/>
            <person name="Li S."/>
            <person name="Li H."/>
            <person name="Zhou J."/>
            <person name="Ni P."/>
            <person name="Dong W."/>
            <person name="Hu S."/>
            <person name="Zeng C."/>
            <person name="Zhang J."/>
            <person name="Zhang Y."/>
            <person name="Li R."/>
            <person name="Xu Z."/>
            <person name="Li S."/>
            <person name="Li X."/>
            <person name="Zheng H."/>
            <person name="Cong L."/>
            <person name="Lin L."/>
            <person name="Yin J."/>
            <person name="Geng J."/>
            <person name="Li G."/>
            <person name="Shi J."/>
            <person name="Liu J."/>
            <person name="Lv H."/>
            <person name="Li J."/>
            <person name="Wang J."/>
            <person name="Deng Y."/>
            <person name="Ran L."/>
            <person name="Shi X."/>
            <person name="Wang X."/>
            <person name="Wu Q."/>
            <person name="Li C."/>
            <person name="Ren X."/>
            <person name="Wang J."/>
            <person name="Wang X."/>
            <person name="Li D."/>
            <person name="Liu D."/>
            <person name="Zhang X."/>
            <person name="Ji Z."/>
            <person name="Zhao W."/>
            <person name="Sun Y."/>
            <person name="Zhang Z."/>
            <person name="Bao J."/>
            <person name="Han Y."/>
            <person name="Dong L."/>
            <person name="Ji J."/>
            <person name="Chen P."/>
            <person name="Wu S."/>
            <person name="Liu J."/>
            <person name="Xiao Y."/>
            <person name="Bu D."/>
            <person name="Tan J."/>
            <person name="Yang L."/>
            <person name="Ye C."/>
            <person name="Zhang J."/>
            <person name="Xu J."/>
            <person name="Zhou Y."/>
            <person name="Yu Y."/>
            <person name="Zhang B."/>
            <person name="Zhuang S."/>
            <person name="Wei H."/>
            <person name="Liu B."/>
            <person name="Lei M."/>
            <person name="Yu H."/>
            <person name="Li Y."/>
            <person name="Xu H."/>
            <person name="Wei S."/>
            <person name="He X."/>
            <person name="Fang L."/>
            <person name="Zhang Z."/>
            <person name="Zhang Y."/>
            <person name="Huang X."/>
            <person name="Su Z."/>
            <person name="Tong W."/>
            <person name="Li J."/>
            <person name="Tong Z."/>
            <person name="Li S."/>
            <person name="Ye J."/>
            <person name="Wang L."/>
            <person name="Fang L."/>
            <person name="Lei T."/>
            <person name="Chen C."/>
            <person name="Chen H."/>
            <person name="Xu Z."/>
            <person name="Li H."/>
            <person name="Huang H."/>
            <person name="Zhang F."/>
            <person name="Xu H."/>
            <person name="Li N."/>
            <person name="Zhao C."/>
            <person name="Li S."/>
            <person name="Dong L."/>
            <person name="Huang Y."/>
            <person name="Li L."/>
            <person name="Xi Y."/>
            <person name="Qi Q."/>
            <person name="Li W."/>
            <person name="Zhang B."/>
            <person name="Hu W."/>
            <person name="Zhang Y."/>
            <person name="Tian X."/>
            <person name="Jiao Y."/>
            <person name="Liang X."/>
            <person name="Jin J."/>
            <person name="Gao L."/>
            <person name="Zheng W."/>
            <person name="Hao B."/>
            <person name="Liu S."/>
            <person name="Wang W."/>
            <person name="Yuan L."/>
            <person name="Cao M."/>
            <person name="McDermott J."/>
            <person name="Samudrala R."/>
            <person name="Wang J."/>
            <person name="Wong G.K."/>
            <person name="Yang H."/>
        </authorList>
    </citation>
    <scope>NUCLEOTIDE SEQUENCE [LARGE SCALE GENOMIC DNA]</scope>
</reference>
<dbReference type="InterPro" id="IPR005123">
    <property type="entry name" value="Oxoglu/Fe-dep_dioxygenase_dom"/>
</dbReference>
<dbReference type="SUPFAM" id="SSF51197">
    <property type="entry name" value="Clavaminate synthase-like"/>
    <property type="match status" value="1"/>
</dbReference>
<feature type="domain" description="Fe2OG dioxygenase" evidence="6">
    <location>
        <begin position="187"/>
        <end position="295"/>
    </location>
</feature>